<dbReference type="Proteomes" id="UP000095038">
    <property type="component" value="Unassembled WGS sequence"/>
</dbReference>
<sequence>MKILSEDEKAAHSSATFWAGFKGGLAGAAISALLFTVGAKRWPVLHRLPTAAKTAVVITPPTLLISICAEEGSNNFDKIVYSSEHTQQTALKEYLRWQNLSYREKTIELVSSNRYSIIVGAWAASLYGSWALVNRDPIMTKPQKIVQARMYAQFLTVALLLGSIGLTVWEENNMSHTPQAHKIEDSWKDILADEEDRERKAGIPLHITPKDLHKVD</sequence>
<feature type="transmembrane region" description="Helical" evidence="5">
    <location>
        <begin position="150"/>
        <end position="169"/>
    </location>
</feature>
<evidence type="ECO:0000313" key="8">
    <source>
        <dbReference type="Proteomes" id="UP000095038"/>
    </source>
</evidence>
<dbReference type="PANTHER" id="PTHR28018:SF3">
    <property type="entry name" value="RESPIRATORY SUPERCOMPLEX FACTOR 2, MITOCHONDRIAL"/>
    <property type="match status" value="1"/>
</dbReference>
<proteinExistence type="predicted"/>
<dbReference type="STRING" id="1344418.A0A1D2VMR5"/>
<feature type="transmembrane region" description="Helical" evidence="5">
    <location>
        <begin position="113"/>
        <end position="130"/>
    </location>
</feature>
<dbReference type="GO" id="GO:0005743">
    <property type="term" value="C:mitochondrial inner membrane"/>
    <property type="evidence" value="ECO:0007669"/>
    <property type="project" value="EnsemblFungi"/>
</dbReference>
<evidence type="ECO:0000256" key="5">
    <source>
        <dbReference type="SAM" id="Phobius"/>
    </source>
</evidence>
<dbReference type="GO" id="GO:0033617">
    <property type="term" value="P:mitochondrial respiratory chain complex IV assembly"/>
    <property type="evidence" value="ECO:0007669"/>
    <property type="project" value="EnsemblFungi"/>
</dbReference>
<dbReference type="GO" id="GO:0098803">
    <property type="term" value="C:respiratory chain complex"/>
    <property type="evidence" value="ECO:0007669"/>
    <property type="project" value="EnsemblFungi"/>
</dbReference>
<feature type="transmembrane region" description="Helical" evidence="5">
    <location>
        <begin position="15"/>
        <end position="37"/>
    </location>
</feature>
<keyword evidence="2 5" id="KW-0812">Transmembrane</keyword>
<accession>A0A1D2VMR5</accession>
<keyword evidence="8" id="KW-1185">Reference proteome</keyword>
<name>A0A1D2VMR5_9ASCO</name>
<evidence type="ECO:0000313" key="7">
    <source>
        <dbReference type="EMBL" id="ODV62857.1"/>
    </source>
</evidence>
<dbReference type="GO" id="GO:0031334">
    <property type="term" value="P:positive regulation of protein-containing complex assembly"/>
    <property type="evidence" value="ECO:0007669"/>
    <property type="project" value="EnsemblFungi"/>
</dbReference>
<dbReference type="Pfam" id="PF04588">
    <property type="entry name" value="HIG_1_N"/>
    <property type="match status" value="1"/>
</dbReference>
<dbReference type="AlphaFoldDB" id="A0A1D2VMR5"/>
<keyword evidence="3 5" id="KW-1133">Transmembrane helix</keyword>
<comment type="subcellular location">
    <subcellularLocation>
        <location evidence="1">Mitochondrion</location>
    </subcellularLocation>
</comment>
<protein>
    <submittedName>
        <fullName evidence="7">Altered inheritance rate of mitochondria protein 38</fullName>
    </submittedName>
</protein>
<dbReference type="InParanoid" id="A0A1D2VMR5"/>
<evidence type="ECO:0000256" key="3">
    <source>
        <dbReference type="ARBA" id="ARBA00022989"/>
    </source>
</evidence>
<evidence type="ECO:0000256" key="4">
    <source>
        <dbReference type="ARBA" id="ARBA00023136"/>
    </source>
</evidence>
<dbReference type="OrthoDB" id="1915122at2759"/>
<keyword evidence="4 5" id="KW-0472">Membrane</keyword>
<dbReference type="PROSITE" id="PS51503">
    <property type="entry name" value="HIG1"/>
    <property type="match status" value="1"/>
</dbReference>
<dbReference type="InterPro" id="IPR007667">
    <property type="entry name" value="Hypoxia_induced_domain"/>
</dbReference>
<dbReference type="EMBL" id="KV454476">
    <property type="protein sequence ID" value="ODV62857.1"/>
    <property type="molecule type" value="Genomic_DNA"/>
</dbReference>
<evidence type="ECO:0000256" key="1">
    <source>
        <dbReference type="ARBA" id="ARBA00004173"/>
    </source>
</evidence>
<evidence type="ECO:0000256" key="2">
    <source>
        <dbReference type="ARBA" id="ARBA00022692"/>
    </source>
</evidence>
<dbReference type="RefSeq" id="XP_020049164.1">
    <property type="nucleotide sequence ID" value="XM_020191557.1"/>
</dbReference>
<dbReference type="PANTHER" id="PTHR28018">
    <property type="entry name" value="RESPIRATORY SUPERCOMPLEX FACTOR 2, MITOCHONDRIAL"/>
    <property type="match status" value="1"/>
</dbReference>
<evidence type="ECO:0000259" key="6">
    <source>
        <dbReference type="PROSITE" id="PS51503"/>
    </source>
</evidence>
<organism evidence="7 8">
    <name type="scientific">Ascoidea rubescens DSM 1968</name>
    <dbReference type="NCBI Taxonomy" id="1344418"/>
    <lineage>
        <taxon>Eukaryota</taxon>
        <taxon>Fungi</taxon>
        <taxon>Dikarya</taxon>
        <taxon>Ascomycota</taxon>
        <taxon>Saccharomycotina</taxon>
        <taxon>Saccharomycetes</taxon>
        <taxon>Ascoideaceae</taxon>
        <taxon>Ascoidea</taxon>
    </lineage>
</organism>
<feature type="domain" description="HIG1" evidence="6">
    <location>
        <begin position="87"/>
        <end position="178"/>
    </location>
</feature>
<dbReference type="GeneID" id="30965193"/>
<dbReference type="FunCoup" id="A0A1D2VMR5">
    <property type="interactions" value="57"/>
</dbReference>
<reference evidence="8" key="1">
    <citation type="submission" date="2016-05" db="EMBL/GenBank/DDBJ databases">
        <title>Comparative genomics of biotechnologically important yeasts.</title>
        <authorList>
            <consortium name="DOE Joint Genome Institute"/>
            <person name="Riley R."/>
            <person name="Haridas S."/>
            <person name="Wolfe K.H."/>
            <person name="Lopes M.R."/>
            <person name="Hittinger C.T."/>
            <person name="Goker M."/>
            <person name="Salamov A."/>
            <person name="Wisecaver J."/>
            <person name="Long T.M."/>
            <person name="Aerts A.L."/>
            <person name="Barry K."/>
            <person name="Choi C."/>
            <person name="Clum A."/>
            <person name="Coughlan A.Y."/>
            <person name="Deshpande S."/>
            <person name="Douglass A.P."/>
            <person name="Hanson S.J."/>
            <person name="Klenk H.-P."/>
            <person name="Labutti K."/>
            <person name="Lapidus A."/>
            <person name="Lindquist E."/>
            <person name="Lipzen A."/>
            <person name="Meier-Kolthoff J.P."/>
            <person name="Ohm R.A."/>
            <person name="Otillar R.P."/>
            <person name="Pangilinan J."/>
            <person name="Peng Y."/>
            <person name="Rokas A."/>
            <person name="Rosa C.A."/>
            <person name="Scheuner C."/>
            <person name="Sibirny A.A."/>
            <person name="Slot J.C."/>
            <person name="Stielow J.B."/>
            <person name="Sun H."/>
            <person name="Kurtzman C.P."/>
            <person name="Blackwell M."/>
            <person name="Grigoriev I.V."/>
            <person name="Jeffries T.W."/>
        </authorList>
    </citation>
    <scope>NUCLEOTIDE SEQUENCE [LARGE SCALE GENOMIC DNA]</scope>
    <source>
        <strain evidence="8">DSM 1968</strain>
    </source>
</reference>
<dbReference type="InterPro" id="IPR040153">
    <property type="entry name" value="Rcf2"/>
</dbReference>
<gene>
    <name evidence="7" type="ORF">ASCRUDRAFT_68666</name>
</gene>